<dbReference type="EMBL" id="FWZC01000134">
    <property type="protein sequence ID" value="SME53676.1"/>
    <property type="molecule type" value="Genomic_DNA"/>
</dbReference>
<sequence length="157" mass="17859">MGIKKESIIYPLPSDSLILKKEEFWRVQLPVDYKNFINVNNGGSPEKKSFVCNNNHSYAVIRFLCILEAPENIEIGMFDIDVTWTQLDERLTDDGDLLGVALLPIAVLFAGDFLCLDFRESRSNPKVCVWDHENSAELEPVSHHVADTFAEFMGMLH</sequence>
<comment type="caution">
    <text evidence="2">The sequence shown here is derived from an EMBL/GenBank/DDBJ whole genome shotgun (WGS) entry which is preliminary data.</text>
</comment>
<dbReference type="AlphaFoldDB" id="A0A9X8SQZ9"/>
<gene>
    <name evidence="2" type="ORF">BACERE00221_05589</name>
</gene>
<evidence type="ECO:0000313" key="3">
    <source>
        <dbReference type="Proteomes" id="UP000194435"/>
    </source>
</evidence>
<dbReference type="InterPro" id="IPR037883">
    <property type="entry name" value="Knr4/Smi1-like_sf"/>
</dbReference>
<evidence type="ECO:0000259" key="1">
    <source>
        <dbReference type="SMART" id="SM00860"/>
    </source>
</evidence>
<evidence type="ECO:0000313" key="2">
    <source>
        <dbReference type="EMBL" id="SME53676.1"/>
    </source>
</evidence>
<accession>A0A9X8SQZ9</accession>
<name>A0A9X8SQZ9_9BACI</name>
<feature type="domain" description="Knr4/Smi1-like" evidence="1">
    <location>
        <begin position="12"/>
        <end position="155"/>
    </location>
</feature>
<dbReference type="Proteomes" id="UP000194435">
    <property type="component" value="Unassembled WGS sequence"/>
</dbReference>
<reference evidence="2 3" key="1">
    <citation type="submission" date="2017-04" db="EMBL/GenBank/DDBJ databases">
        <authorList>
            <person name="Criscuolo A."/>
        </authorList>
    </citation>
    <scope>NUCLEOTIDE SEQUENCE [LARGE SCALE GENOMIC DNA]</scope>
    <source>
        <strain evidence="2">16-00221</strain>
    </source>
</reference>
<dbReference type="InterPro" id="IPR018958">
    <property type="entry name" value="Knr4/Smi1-like_dom"/>
</dbReference>
<organism evidence="2 3">
    <name type="scientific">Bacillus paranthracis</name>
    <dbReference type="NCBI Taxonomy" id="2026186"/>
    <lineage>
        <taxon>Bacteria</taxon>
        <taxon>Bacillati</taxon>
        <taxon>Bacillota</taxon>
        <taxon>Bacilli</taxon>
        <taxon>Bacillales</taxon>
        <taxon>Bacillaceae</taxon>
        <taxon>Bacillus</taxon>
        <taxon>Bacillus cereus group</taxon>
    </lineage>
</organism>
<protein>
    <submittedName>
        <fullName evidence="2">SMI1 / KNR4 family protein</fullName>
    </submittedName>
</protein>
<dbReference type="SUPFAM" id="SSF160631">
    <property type="entry name" value="SMI1/KNR4-like"/>
    <property type="match status" value="1"/>
</dbReference>
<dbReference type="RefSeq" id="WP_076874015.1">
    <property type="nucleotide sequence ID" value="NZ_FWZC01000134.1"/>
</dbReference>
<dbReference type="SMART" id="SM00860">
    <property type="entry name" value="SMI1_KNR4"/>
    <property type="match status" value="1"/>
</dbReference>
<proteinExistence type="predicted"/>
<dbReference type="Pfam" id="PF14568">
    <property type="entry name" value="SUKH_6"/>
    <property type="match status" value="1"/>
</dbReference>
<dbReference type="Gene3D" id="3.40.1580.10">
    <property type="entry name" value="SMI1/KNR4-like"/>
    <property type="match status" value="1"/>
</dbReference>